<gene>
    <name evidence="1" type="ORF">ACFP1K_08620</name>
</gene>
<dbReference type="InterPro" id="IPR041720">
    <property type="entry name" value="FbaB-like"/>
</dbReference>
<dbReference type="InterPro" id="IPR050456">
    <property type="entry name" value="DeoC/FbaB_aldolase"/>
</dbReference>
<accession>A0ABW1NCY7</accession>
<dbReference type="SUPFAM" id="SSF51569">
    <property type="entry name" value="Aldolase"/>
    <property type="match status" value="1"/>
</dbReference>
<dbReference type="InterPro" id="IPR013785">
    <property type="entry name" value="Aldolase_TIM"/>
</dbReference>
<dbReference type="PANTHER" id="PTHR47916:SF1">
    <property type="entry name" value="3-HYDROXY-5-PHOSPHONOOXYPENTANE-2,4-DIONE THIOLASE"/>
    <property type="match status" value="1"/>
</dbReference>
<proteinExistence type="predicted"/>
<sequence>MTTSLTETRQTTDELVSWPRRRMHHVFARDGRAVIAAMDAGIKGVAPGLADGRAAVRRIVDGGVDAVLATIGLARAAAGELGGTGLILALDSEIPSAGYGVEQAVRFGADALELKVFPGNPQVTKLGELRELCAEADRWGMPVMAEPIPVSFKDLQAHTVVNVANAARLSAEAGADFVKAQFVGTVEEFAGVVESCLVPVLALGGPMKPTPRDALQLAADAIEAGARGVVYGRNIVENPRPDRMVAALVEIVHGGASVSAAAKLLNPPL</sequence>
<comment type="caution">
    <text evidence="1">The sequence shown here is derived from an EMBL/GenBank/DDBJ whole genome shotgun (WGS) entry which is preliminary data.</text>
</comment>
<dbReference type="PANTHER" id="PTHR47916">
    <property type="entry name" value="FRUCTOSE-BISPHOSPHATE ALDOLASE CLASS 1"/>
    <property type="match status" value="1"/>
</dbReference>
<reference evidence="2" key="1">
    <citation type="journal article" date="2019" name="Int. J. Syst. Evol. Microbiol.">
        <title>The Global Catalogue of Microorganisms (GCM) 10K type strain sequencing project: providing services to taxonomists for standard genome sequencing and annotation.</title>
        <authorList>
            <consortium name="The Broad Institute Genomics Platform"/>
            <consortium name="The Broad Institute Genome Sequencing Center for Infectious Disease"/>
            <person name="Wu L."/>
            <person name="Ma J."/>
        </authorList>
    </citation>
    <scope>NUCLEOTIDE SEQUENCE [LARGE SCALE GENOMIC DNA]</scope>
    <source>
        <strain evidence="2">JCM 30346</strain>
    </source>
</reference>
<dbReference type="PIRSF" id="PIRSF038992">
    <property type="entry name" value="Aldolase_Ia"/>
    <property type="match status" value="1"/>
</dbReference>
<evidence type="ECO:0000313" key="1">
    <source>
        <dbReference type="EMBL" id="MFC6081219.1"/>
    </source>
</evidence>
<dbReference type="RefSeq" id="WP_380748813.1">
    <property type="nucleotide sequence ID" value="NZ_JBHSRF010000008.1"/>
</dbReference>
<dbReference type="Pfam" id="PF01791">
    <property type="entry name" value="DeoC"/>
    <property type="match status" value="1"/>
</dbReference>
<protein>
    <submittedName>
        <fullName evidence="1">Class I fructose-bisphosphate aldolase</fullName>
    </submittedName>
</protein>
<evidence type="ECO:0000313" key="2">
    <source>
        <dbReference type="Proteomes" id="UP001596137"/>
    </source>
</evidence>
<dbReference type="Proteomes" id="UP001596137">
    <property type="component" value="Unassembled WGS sequence"/>
</dbReference>
<organism evidence="1 2">
    <name type="scientific">Sphaerisporangium aureirubrum</name>
    <dbReference type="NCBI Taxonomy" id="1544736"/>
    <lineage>
        <taxon>Bacteria</taxon>
        <taxon>Bacillati</taxon>
        <taxon>Actinomycetota</taxon>
        <taxon>Actinomycetes</taxon>
        <taxon>Streptosporangiales</taxon>
        <taxon>Streptosporangiaceae</taxon>
        <taxon>Sphaerisporangium</taxon>
    </lineage>
</organism>
<dbReference type="SMART" id="SM01133">
    <property type="entry name" value="DeoC"/>
    <property type="match status" value="1"/>
</dbReference>
<name>A0ABW1NCY7_9ACTN</name>
<keyword evidence="2" id="KW-1185">Reference proteome</keyword>
<dbReference type="Gene3D" id="3.20.20.70">
    <property type="entry name" value="Aldolase class I"/>
    <property type="match status" value="1"/>
</dbReference>
<dbReference type="InterPro" id="IPR002915">
    <property type="entry name" value="DeoC/FbaB/LacD_aldolase"/>
</dbReference>
<dbReference type="EMBL" id="JBHSRF010000008">
    <property type="protein sequence ID" value="MFC6081219.1"/>
    <property type="molecule type" value="Genomic_DNA"/>
</dbReference>